<protein>
    <submittedName>
        <fullName evidence="1">Uncharacterized protein</fullName>
    </submittedName>
</protein>
<evidence type="ECO:0000313" key="1">
    <source>
        <dbReference type="EMBL" id="ADK85105.1"/>
    </source>
</evidence>
<evidence type="ECO:0000313" key="2">
    <source>
        <dbReference type="Proteomes" id="UP000009047"/>
    </source>
</evidence>
<dbReference type="HOGENOM" id="CLU_3152008_0_0_7"/>
<accession>E1QHR2</accession>
<name>E1QHR2_DESB2</name>
<sequence length="48" mass="5584">MSRIKPPRQREVQCQKCKRTFKTSLLAVAYCPYCRAPVKLEPGFSPNR</sequence>
<dbReference type="Proteomes" id="UP000009047">
    <property type="component" value="Chromosome"/>
</dbReference>
<dbReference type="AlphaFoldDB" id="E1QHR2"/>
<gene>
    <name evidence="1" type="ordered locus">Deba_1738</name>
</gene>
<dbReference type="EMBL" id="CP002085">
    <property type="protein sequence ID" value="ADK85105.1"/>
    <property type="molecule type" value="Genomic_DNA"/>
</dbReference>
<keyword evidence="2" id="KW-1185">Reference proteome</keyword>
<dbReference type="KEGG" id="dbr:Deba_1738"/>
<dbReference type="RefSeq" id="WP_013258557.1">
    <property type="nucleotide sequence ID" value="NC_014365.1"/>
</dbReference>
<dbReference type="STRING" id="644282.Deba_1738"/>
<reference evidence="1 2" key="1">
    <citation type="journal article" date="2010" name="Stand. Genomic Sci.">
        <title>Complete genome sequence of Desulfarculus baarsii type strain (2st14).</title>
        <authorList>
            <person name="Sun H."/>
            <person name="Spring S."/>
            <person name="Lapidus A."/>
            <person name="Davenport K."/>
            <person name="Del Rio T.G."/>
            <person name="Tice H."/>
            <person name="Nolan M."/>
            <person name="Copeland A."/>
            <person name="Cheng J.F."/>
            <person name="Lucas S."/>
            <person name="Tapia R."/>
            <person name="Goodwin L."/>
            <person name="Pitluck S."/>
            <person name="Ivanova N."/>
            <person name="Pagani I."/>
            <person name="Mavromatis K."/>
            <person name="Ovchinnikova G."/>
            <person name="Pati A."/>
            <person name="Chen A."/>
            <person name="Palaniappan K."/>
            <person name="Hauser L."/>
            <person name="Chang Y.J."/>
            <person name="Jeffries C.D."/>
            <person name="Detter J.C."/>
            <person name="Han C."/>
            <person name="Rohde M."/>
            <person name="Brambilla E."/>
            <person name="Goker M."/>
            <person name="Woyke T."/>
            <person name="Bristow J."/>
            <person name="Eisen J.A."/>
            <person name="Markowitz V."/>
            <person name="Hugenholtz P."/>
            <person name="Kyrpides N.C."/>
            <person name="Klenk H.P."/>
            <person name="Land M."/>
        </authorList>
    </citation>
    <scope>NUCLEOTIDE SEQUENCE [LARGE SCALE GENOMIC DNA]</scope>
    <source>
        <strain evidence="2">ATCC 33931 / DSM 2075 / LMG 7858 / VKM B-1802 / 2st14</strain>
    </source>
</reference>
<proteinExistence type="predicted"/>
<organism evidence="1 2">
    <name type="scientific">Desulfarculus baarsii (strain ATCC 33931 / DSM 2075 / LMG 7858 / VKM B-1802 / 2st14)</name>
    <dbReference type="NCBI Taxonomy" id="644282"/>
    <lineage>
        <taxon>Bacteria</taxon>
        <taxon>Pseudomonadati</taxon>
        <taxon>Thermodesulfobacteriota</taxon>
        <taxon>Desulfarculia</taxon>
        <taxon>Desulfarculales</taxon>
        <taxon>Desulfarculaceae</taxon>
        <taxon>Desulfarculus</taxon>
    </lineage>
</organism>